<dbReference type="InterPro" id="IPR036637">
    <property type="entry name" value="Phosphohistidine_dom_sf"/>
</dbReference>
<dbReference type="Gene3D" id="1.10.189.10">
    <property type="entry name" value="Pyruvate Phosphate Dikinase, domain 2"/>
    <property type="match status" value="1"/>
</dbReference>
<dbReference type="PANTHER" id="PTHR22931">
    <property type="entry name" value="PHOSPHOENOLPYRUVATE DIKINASE-RELATED"/>
    <property type="match status" value="1"/>
</dbReference>
<dbReference type="GO" id="GO:0005524">
    <property type="term" value="F:ATP binding"/>
    <property type="evidence" value="ECO:0007669"/>
    <property type="project" value="UniProtKB-UniRule"/>
</dbReference>
<accession>A0A2N3ID00</accession>
<evidence type="ECO:0000256" key="13">
    <source>
        <dbReference type="PIRSR" id="PIRSR000853-1"/>
    </source>
</evidence>
<keyword evidence="20" id="KW-1185">Reference proteome</keyword>
<comment type="function">
    <text evidence="2">Catalyzes the reversible phosphorylation of pyruvate and phosphate.</text>
</comment>
<dbReference type="Proteomes" id="UP000233618">
    <property type="component" value="Unassembled WGS sequence"/>
</dbReference>
<reference evidence="19 20" key="1">
    <citation type="journal article" date="2017" name="Front. Microbiol.">
        <title>Labilibaculum manganireducens gen. nov., sp. nov. and Labilibaculum filiforme sp. nov., Novel Bacteroidetes Isolated from Subsurface Sediments of the Baltic Sea.</title>
        <authorList>
            <person name="Vandieken V."/>
            <person name="Marshall I.P."/>
            <person name="Niemann H."/>
            <person name="Engelen B."/>
            <person name="Cypionka H."/>
        </authorList>
    </citation>
    <scope>NUCLEOTIDE SEQUENCE [LARGE SCALE GENOMIC DNA]</scope>
    <source>
        <strain evidence="19 20">59.10-2M</strain>
    </source>
</reference>
<dbReference type="InterPro" id="IPR000121">
    <property type="entry name" value="PEP_util_C"/>
</dbReference>
<keyword evidence="8" id="KW-0547">Nucleotide-binding</keyword>
<comment type="catalytic activity">
    <reaction evidence="12">
        <text>pyruvate + phosphate + ATP = phosphoenolpyruvate + AMP + diphosphate + H(+)</text>
        <dbReference type="Rhea" id="RHEA:10756"/>
        <dbReference type="ChEBI" id="CHEBI:15361"/>
        <dbReference type="ChEBI" id="CHEBI:15378"/>
        <dbReference type="ChEBI" id="CHEBI:30616"/>
        <dbReference type="ChEBI" id="CHEBI:33019"/>
        <dbReference type="ChEBI" id="CHEBI:43474"/>
        <dbReference type="ChEBI" id="CHEBI:58702"/>
        <dbReference type="ChEBI" id="CHEBI:456215"/>
        <dbReference type="EC" id="2.7.9.1"/>
    </reaction>
</comment>
<dbReference type="InterPro" id="IPR013815">
    <property type="entry name" value="ATP_grasp_subdomain_1"/>
</dbReference>
<dbReference type="AlphaFoldDB" id="A0A2N3ID00"/>
<evidence type="ECO:0000256" key="14">
    <source>
        <dbReference type="PIRSR" id="PIRSR000853-2"/>
    </source>
</evidence>
<dbReference type="SUPFAM" id="SSF52009">
    <property type="entry name" value="Phosphohistidine domain"/>
    <property type="match status" value="1"/>
</dbReference>
<dbReference type="GO" id="GO:0046872">
    <property type="term" value="F:metal ion binding"/>
    <property type="evidence" value="ECO:0007669"/>
    <property type="project" value="UniProtKB-UniRule"/>
</dbReference>
<dbReference type="Gene3D" id="3.30.470.20">
    <property type="entry name" value="ATP-grasp fold, B domain"/>
    <property type="match status" value="1"/>
</dbReference>
<keyword evidence="10" id="KW-0067">ATP-binding</keyword>
<evidence type="ECO:0000259" key="18">
    <source>
        <dbReference type="Pfam" id="PF02896"/>
    </source>
</evidence>
<dbReference type="Gene3D" id="3.20.20.60">
    <property type="entry name" value="Phosphoenolpyruvate-binding domains"/>
    <property type="match status" value="1"/>
</dbReference>
<evidence type="ECO:0000256" key="10">
    <source>
        <dbReference type="ARBA" id="ARBA00022840"/>
    </source>
</evidence>
<dbReference type="SUPFAM" id="SSF51621">
    <property type="entry name" value="Phosphoenolpyruvate/pyruvate domain"/>
    <property type="match status" value="1"/>
</dbReference>
<evidence type="ECO:0000259" key="17">
    <source>
        <dbReference type="Pfam" id="PF01326"/>
    </source>
</evidence>
<dbReference type="EMBL" id="MVDE01000005">
    <property type="protein sequence ID" value="PKQ68191.1"/>
    <property type="molecule type" value="Genomic_DNA"/>
</dbReference>
<dbReference type="InterPro" id="IPR040442">
    <property type="entry name" value="Pyrv_kinase-like_dom_sf"/>
</dbReference>
<dbReference type="Pfam" id="PF01326">
    <property type="entry name" value="PPDK_N"/>
    <property type="match status" value="1"/>
</dbReference>
<comment type="similarity">
    <text evidence="3 12">Belongs to the PEP-utilizing enzyme family.</text>
</comment>
<dbReference type="Gene3D" id="3.50.30.10">
    <property type="entry name" value="Phosphohistidine domain"/>
    <property type="match status" value="1"/>
</dbReference>
<dbReference type="NCBIfam" id="TIGR01828">
    <property type="entry name" value="pyru_phos_dikin"/>
    <property type="match status" value="1"/>
</dbReference>
<dbReference type="Gene3D" id="3.30.1490.20">
    <property type="entry name" value="ATP-grasp fold, A domain"/>
    <property type="match status" value="1"/>
</dbReference>
<feature type="active site" description="Tele-phosphohistidine intermediate" evidence="13">
    <location>
        <position position="490"/>
    </location>
</feature>
<organism evidence="19 20">
    <name type="scientific">Labilibaculum manganireducens</name>
    <dbReference type="NCBI Taxonomy" id="1940525"/>
    <lineage>
        <taxon>Bacteria</taxon>
        <taxon>Pseudomonadati</taxon>
        <taxon>Bacteroidota</taxon>
        <taxon>Bacteroidia</taxon>
        <taxon>Marinilabiliales</taxon>
        <taxon>Marinifilaceae</taxon>
        <taxon>Labilibaculum</taxon>
    </lineage>
</organism>
<evidence type="ECO:0000256" key="15">
    <source>
        <dbReference type="PIRSR" id="PIRSR000853-3"/>
    </source>
</evidence>
<feature type="binding site" evidence="14">
    <location>
        <position position="801"/>
    </location>
    <ligand>
        <name>substrate</name>
    </ligand>
</feature>
<evidence type="ECO:0000256" key="7">
    <source>
        <dbReference type="ARBA" id="ARBA00022723"/>
    </source>
</evidence>
<evidence type="ECO:0000259" key="16">
    <source>
        <dbReference type="Pfam" id="PF00391"/>
    </source>
</evidence>
<feature type="binding site" evidence="14">
    <location>
        <position position="594"/>
    </location>
    <ligand>
        <name>substrate</name>
    </ligand>
</feature>
<keyword evidence="6" id="KW-0808">Transferase</keyword>
<dbReference type="InterPro" id="IPR002192">
    <property type="entry name" value="PPDK_AMP/ATP-bd"/>
</dbReference>
<sequence length="906" mass="98920">MSTKYVYTFGDGKAEGKADMKNLLGGKGANLAEMNLIGVPVPAGFTITTEVCTDYNNLGKDAVVAMIKEQVEAAVKDTEVAMNAKFDAKDGSFPLLVSVRSGARASMPGMMNTVLNLGMNDDTVKIVAEKSGNEKFAYDSYRRFIHMYGDVVMGVEAEEGHHNPFEVVLDELKAAKGYKVDTELTVEDLKNLVEGYKAVVREHAGVDFPTNPWDQLWGSVCAVFDSWNTERAILYRKMENIPSEWGTAVNVQAMVYGNMGDTSATGVCFSRDAATGEDQFNGEYLINAQGEDVVSGVRTPLEITKVGSLRWAERNGTSEEVRQAEFLSMEEAMPKLYNELNTIQQKLEDHYSDMQDMEFTIQDGKLWMLQTRNGKRTGAAMVKMAVDMLAQGMIDEKTAILRQEPNKLDELLHPVFEQSAIDAAKELSKGLPASPGAATGQIVFSAEVAEEWAAAGKKVILVRRETSPEDLKGMYAAEGILTERGGMTSHAAVVARGMGKCCISSAAGVLVTGKSMTINGVDFKEGDFISLNGTTGKVYEGKVATITPSLDGDFGKLMEVAENNTRMYVRTNADTPADAKAAREFGAKGIGLCRTEHMFFEGDKIWKMREMILAENVEGRKAALAKLLPVQREDFSGILEAMDGFGVTIRLLDPPLHEFTPNDEDSQIEMAEKLGVDVSIVKAKVESLHEFNPMLGHRGCRLGNTYPEITEMQARAIIEAACDLKAKGKDPKPEIMVPLIGTLKEFQMQEAIIRETAAAVFAEKGVEVNFLVGTMIEIPRAALTADAIAEYAEFFSFGTNDLTQMGFGYSRDDAGKFLPIYIEKGILKHDPFQVLDQEGIGQLVRMGCEKGKSTRPDIKLGICGEHGGEPSSVEFCNSVGMDYVSCSPFRVPIARLAAAQANLKQN</sequence>
<keyword evidence="7 15" id="KW-0479">Metal-binding</keyword>
<dbReference type="RefSeq" id="WP_101308825.1">
    <property type="nucleotide sequence ID" value="NZ_MVDE01000005.1"/>
</dbReference>
<evidence type="ECO:0000256" key="5">
    <source>
        <dbReference type="ARBA" id="ARBA00020138"/>
    </source>
</evidence>
<name>A0A2N3ID00_9BACT</name>
<dbReference type="GO" id="GO:0016301">
    <property type="term" value="F:kinase activity"/>
    <property type="evidence" value="ECO:0007669"/>
    <property type="project" value="UniProtKB-UniRule"/>
</dbReference>
<feature type="binding site" evidence="15">
    <location>
        <position position="801"/>
    </location>
    <ligand>
        <name>Mg(2+)</name>
        <dbReference type="ChEBI" id="CHEBI:18420"/>
    </ligand>
</feature>
<evidence type="ECO:0000256" key="2">
    <source>
        <dbReference type="ARBA" id="ARBA00003144"/>
    </source>
</evidence>
<evidence type="ECO:0000256" key="3">
    <source>
        <dbReference type="ARBA" id="ARBA00007837"/>
    </source>
</evidence>
<dbReference type="PANTHER" id="PTHR22931:SF9">
    <property type="entry name" value="PYRUVATE, PHOSPHATE DIKINASE 1, CHLOROPLASTIC"/>
    <property type="match status" value="1"/>
</dbReference>
<comment type="caution">
    <text evidence="19">The sequence shown here is derived from an EMBL/GenBank/DDBJ whole genome shotgun (WGS) entry which is preliminary data.</text>
</comment>
<keyword evidence="11 15" id="KW-0460">Magnesium</keyword>
<feature type="binding site" evidence="14">
    <location>
        <position position="798"/>
    </location>
    <ligand>
        <name>substrate</name>
    </ligand>
</feature>
<feature type="domain" description="PEP-utilising enzyme mobile" evidence="16">
    <location>
        <begin position="457"/>
        <end position="536"/>
    </location>
</feature>
<evidence type="ECO:0000256" key="11">
    <source>
        <dbReference type="ARBA" id="ARBA00022842"/>
    </source>
</evidence>
<dbReference type="Pfam" id="PF02896">
    <property type="entry name" value="PEP-utilizers_C"/>
    <property type="match status" value="1"/>
</dbReference>
<dbReference type="PROSITE" id="PS00370">
    <property type="entry name" value="PEP_ENZYMES_PHOS_SITE"/>
    <property type="match status" value="1"/>
</dbReference>
<evidence type="ECO:0000313" key="19">
    <source>
        <dbReference type="EMBL" id="PKQ68191.1"/>
    </source>
</evidence>
<dbReference type="InterPro" id="IPR018274">
    <property type="entry name" value="PEP_util_AS"/>
</dbReference>
<evidence type="ECO:0000256" key="6">
    <source>
        <dbReference type="ARBA" id="ARBA00022679"/>
    </source>
</evidence>
<protein>
    <recommendedName>
        <fullName evidence="5 12">Pyruvate, phosphate dikinase</fullName>
        <ecNumber evidence="4 12">2.7.9.1</ecNumber>
    </recommendedName>
</protein>
<feature type="binding site" evidence="14">
    <location>
        <position position="650"/>
    </location>
    <ligand>
        <name>substrate</name>
    </ligand>
</feature>
<feature type="binding site" evidence="15">
    <location>
        <position position="777"/>
    </location>
    <ligand>
        <name>Mg(2+)</name>
        <dbReference type="ChEBI" id="CHEBI:18420"/>
    </ligand>
</feature>
<feature type="domain" description="Pyruvate phosphate dikinase AMP/ATP-binding" evidence="17">
    <location>
        <begin position="66"/>
        <end position="390"/>
    </location>
</feature>
<proteinExistence type="inferred from homology"/>
<feature type="active site" description="Proton donor" evidence="13">
    <location>
        <position position="863"/>
    </location>
</feature>
<dbReference type="InterPro" id="IPR010121">
    <property type="entry name" value="Pyruvate_phosphate_dikinase"/>
</dbReference>
<dbReference type="GO" id="GO:0050242">
    <property type="term" value="F:pyruvate, phosphate dikinase activity"/>
    <property type="evidence" value="ECO:0007669"/>
    <property type="project" value="UniProtKB-UniRule"/>
</dbReference>
<comment type="cofactor">
    <cofactor evidence="1 12 15">
        <name>Mg(2+)</name>
        <dbReference type="ChEBI" id="CHEBI:18420"/>
    </cofactor>
</comment>
<evidence type="ECO:0000256" key="9">
    <source>
        <dbReference type="ARBA" id="ARBA00022777"/>
    </source>
</evidence>
<dbReference type="InterPro" id="IPR015813">
    <property type="entry name" value="Pyrv/PenolPyrv_kinase-like_dom"/>
</dbReference>
<dbReference type="PIRSF" id="PIRSF000853">
    <property type="entry name" value="PPDK"/>
    <property type="match status" value="1"/>
</dbReference>
<evidence type="ECO:0000256" key="8">
    <source>
        <dbReference type="ARBA" id="ARBA00022741"/>
    </source>
</evidence>
<feature type="binding site" evidence="14">
    <location>
        <position position="799"/>
    </location>
    <ligand>
        <name>substrate</name>
    </ligand>
</feature>
<feature type="domain" description="PEP-utilising enzyme C-terminal" evidence="18">
    <location>
        <begin position="553"/>
        <end position="902"/>
    </location>
</feature>
<feature type="binding site" evidence="14">
    <location>
        <position position="800"/>
    </location>
    <ligand>
        <name>substrate</name>
    </ligand>
</feature>
<keyword evidence="19" id="KW-0670">Pyruvate</keyword>
<dbReference type="InterPro" id="IPR008279">
    <property type="entry name" value="PEP-util_enz_mobile_dom"/>
</dbReference>
<dbReference type="SUPFAM" id="SSF56059">
    <property type="entry name" value="Glutathione synthetase ATP-binding domain-like"/>
    <property type="match status" value="1"/>
</dbReference>
<dbReference type="EC" id="2.7.9.1" evidence="4 12"/>
<gene>
    <name evidence="19" type="ORF">BZG01_05475</name>
</gene>
<dbReference type="Gene3D" id="1.20.80.30">
    <property type="match status" value="1"/>
</dbReference>
<keyword evidence="9 19" id="KW-0418">Kinase</keyword>
<evidence type="ECO:0000256" key="4">
    <source>
        <dbReference type="ARBA" id="ARBA00011994"/>
    </source>
</evidence>
<feature type="binding site" evidence="14">
    <location>
        <position position="777"/>
    </location>
    <ligand>
        <name>substrate</name>
    </ligand>
</feature>
<evidence type="ECO:0000313" key="20">
    <source>
        <dbReference type="Proteomes" id="UP000233618"/>
    </source>
</evidence>
<evidence type="ECO:0000256" key="1">
    <source>
        <dbReference type="ARBA" id="ARBA00001946"/>
    </source>
</evidence>
<evidence type="ECO:0000256" key="12">
    <source>
        <dbReference type="PIRNR" id="PIRNR000853"/>
    </source>
</evidence>
<dbReference type="Pfam" id="PF00391">
    <property type="entry name" value="PEP-utilizers"/>
    <property type="match status" value="1"/>
</dbReference>